<dbReference type="Gene3D" id="1.25.40.720">
    <property type="entry name" value="Telomere length regulation protein 2, C-terminal domain"/>
    <property type="match status" value="1"/>
</dbReference>
<evidence type="ECO:0000256" key="4">
    <source>
        <dbReference type="SAM" id="MobiDB-lite"/>
    </source>
</evidence>
<dbReference type="InterPro" id="IPR019337">
    <property type="entry name" value="Telomere_length_regulation_dom"/>
</dbReference>
<dbReference type="CDD" id="cd00200">
    <property type="entry name" value="WD40"/>
    <property type="match status" value="2"/>
</dbReference>
<dbReference type="Pfam" id="PF10193">
    <property type="entry name" value="Telomere_reg-2"/>
    <property type="match status" value="1"/>
</dbReference>
<dbReference type="SUPFAM" id="SSF50978">
    <property type="entry name" value="WD40 repeat-like"/>
    <property type="match status" value="2"/>
</dbReference>
<dbReference type="InterPro" id="IPR038528">
    <property type="entry name" value="TEL2_C_sf"/>
</dbReference>
<accession>A0A8H7M5X1</accession>
<evidence type="ECO:0000313" key="8">
    <source>
        <dbReference type="Proteomes" id="UP000614334"/>
    </source>
</evidence>
<dbReference type="PROSITE" id="PS00678">
    <property type="entry name" value="WD_REPEATS_1"/>
    <property type="match status" value="2"/>
</dbReference>
<feature type="repeat" description="WD" evidence="3">
    <location>
        <begin position="803"/>
        <end position="844"/>
    </location>
</feature>
<dbReference type="SMART" id="SM00320">
    <property type="entry name" value="WD40"/>
    <property type="match status" value="9"/>
</dbReference>
<dbReference type="PROSITE" id="PS50294">
    <property type="entry name" value="WD_REPEATS_REGION"/>
    <property type="match status" value="8"/>
</dbReference>
<keyword evidence="2" id="KW-0677">Repeat</keyword>
<dbReference type="Gene3D" id="2.130.10.10">
    <property type="entry name" value="YVTN repeat-like/Quinoprotein amine dehydrogenase"/>
    <property type="match status" value="4"/>
</dbReference>
<gene>
    <name evidence="7" type="ORF">RHS01_06839</name>
</gene>
<feature type="compositionally biased region" description="Low complexity" evidence="4">
    <location>
        <begin position="1789"/>
        <end position="1799"/>
    </location>
</feature>
<dbReference type="InterPro" id="IPR056884">
    <property type="entry name" value="NPHP3-like_N"/>
</dbReference>
<dbReference type="PANTHER" id="PTHR22847">
    <property type="entry name" value="WD40 REPEAT PROTEIN"/>
    <property type="match status" value="1"/>
</dbReference>
<feature type="repeat" description="WD" evidence="3">
    <location>
        <begin position="932"/>
        <end position="973"/>
    </location>
</feature>
<feature type="compositionally biased region" description="Basic and acidic residues" evidence="4">
    <location>
        <begin position="52"/>
        <end position="61"/>
    </location>
</feature>
<organism evidence="7 8">
    <name type="scientific">Rhizoctonia solani</name>
    <dbReference type="NCBI Taxonomy" id="456999"/>
    <lineage>
        <taxon>Eukaryota</taxon>
        <taxon>Fungi</taxon>
        <taxon>Dikarya</taxon>
        <taxon>Basidiomycota</taxon>
        <taxon>Agaricomycotina</taxon>
        <taxon>Agaricomycetes</taxon>
        <taxon>Cantharellales</taxon>
        <taxon>Ceratobasidiaceae</taxon>
        <taxon>Rhizoctonia</taxon>
    </lineage>
</organism>
<name>A0A8H7M5X1_9AGAM</name>
<dbReference type="Proteomes" id="UP000614334">
    <property type="component" value="Unassembled WGS sequence"/>
</dbReference>
<keyword evidence="1 3" id="KW-0853">WD repeat</keyword>
<feature type="region of interest" description="Disordered" evidence="4">
    <location>
        <begin position="52"/>
        <end position="71"/>
    </location>
</feature>
<feature type="repeat" description="WD" evidence="3">
    <location>
        <begin position="975"/>
        <end position="1006"/>
    </location>
</feature>
<evidence type="ECO:0000259" key="6">
    <source>
        <dbReference type="Pfam" id="PF24883"/>
    </source>
</evidence>
<dbReference type="InterPro" id="IPR001680">
    <property type="entry name" value="WD40_rpt"/>
</dbReference>
<proteinExistence type="predicted"/>
<dbReference type="Pfam" id="PF24883">
    <property type="entry name" value="NPHP3_N"/>
    <property type="match status" value="1"/>
</dbReference>
<evidence type="ECO:0000256" key="1">
    <source>
        <dbReference type="ARBA" id="ARBA00022574"/>
    </source>
</evidence>
<evidence type="ECO:0000256" key="2">
    <source>
        <dbReference type="ARBA" id="ARBA00022737"/>
    </source>
</evidence>
<comment type="caution">
    <text evidence="7">The sequence shown here is derived from an EMBL/GenBank/DDBJ whole genome shotgun (WGS) entry which is preliminary data.</text>
</comment>
<feature type="domain" description="Telomere length regulation protein conserved" evidence="5">
    <location>
        <begin position="1879"/>
        <end position="1951"/>
    </location>
</feature>
<reference evidence="7" key="1">
    <citation type="submission" date="2020-09" db="EMBL/GenBank/DDBJ databases">
        <title>Comparative genome analyses of four rice-infecting Rhizoctonia solani isolates reveal extensive enrichment of homogalacturonan modification genes.</title>
        <authorList>
            <person name="Lee D.-Y."/>
            <person name="Jeon J."/>
            <person name="Kim K.-T."/>
            <person name="Cheong K."/>
            <person name="Song H."/>
            <person name="Choi G."/>
            <person name="Ko J."/>
            <person name="Opiyo S.O."/>
            <person name="Zuo S."/>
            <person name="Madhav S."/>
            <person name="Lee Y.-H."/>
            <person name="Wang G.-L."/>
        </authorList>
    </citation>
    <scope>NUCLEOTIDE SEQUENCE</scope>
    <source>
        <strain evidence="7">AG1-IA B2</strain>
    </source>
</reference>
<dbReference type="InterPro" id="IPR015943">
    <property type="entry name" value="WD40/YVTN_repeat-like_dom_sf"/>
</dbReference>
<sequence length="2253" mass="247702">MEEEGTNDEIKLIAELKELCDSLAERLVKQGHSSASDRVYGLVTSEIERKAQETEAGEQHTELSQQIGLEQESTGEETEYYWRVVELLKQLEAGVCLRIMDNKTHIVVKLKYSLKAKKRAHIQQIAASTLEEKLCPAGKAAYNSFMSLGIGRRACAKGTHTEVFSSFGQWLYDSSAPRVYWMTGMQGVGKTTIAYTLCKQLEHRGLLGASFFCTRTSVECRDTTRIIPTIAYQLSRYSVPFRLALYGLLDAGAEAHPTSPEMQWGRLVQDPLQKVGDAVPDGTMVVIDGLDECDDDDDGGDGRSSILDVLLRCFAGSPLRLFISTQPMPHVWTNAAQEHSPWAMLDLDTLGSMCLKADILRFLEEELSCVPLSSAQLSQLVLRSSLQFKNAAYIARTVKSGDRRSDRYKKMLSVIEMTSEAVAKNARLSKLCRIGLDCIQNAGWKHANAEQAIRMLVCLNLFAREPISVDTVAGLSGILDAQRLYTVLRPLLSVLHPVTGNELALASSESSPLSTLAHNLPMEQFSYTSYNQDLAERCFRTMEQQLQFNICHLPSSCVPNRDVPDLQDRIQRNVSPALSYACQHWADHLACSPHSDILRILLREFLTKRLLFWLEVLSVRDELVVGINALGKAKGWVVQSKQRTSDLVPLLNDSLSFVTGFASSRAAESTSHIYISWLPWWPRSSLVYKNYWHRTRGLLGLKDSPINWHRKTAALNNWNMRSQVFSVDYSPDGSRVAIGCENGTVSIRKAYNQAPLVGSPKAHTNYVRSVAFSPDGRLLASGSDDFTIRVWDVRTGTPVAGPRQGHTHWVWSISFSPDSKRIVSGSWDKTLCIWSTADGTLLVGPLRGHTSFIHSVTFSPDGTLVASASADNTIRLWRSDDGASVASPFRGHTGSVNSVVFTPDGTRLVSGSGDKTVRVWRVSDGSAVATRFPGHTGGVNSVSVSPDGTLVASGSHDRTVRVWRTSDGSLVAGPIVGHTDVVWSVRYSSDGTRVISGSSDGTVRIWAIYPPLQASLPVSFTQYGSPNGQPIWRWHKSPIVTPIPLYQIAPPGTDLPLHAAYSPIDHSVQVISTLDQSHVAGPLHGHTDQLTAFAFSSASSHLATGSRDCSVRVWDLSRNTLDAGPFWGHGGEVTSVSLSPDCSRVASYSKQDQTIRVWNTRHTVLNIMLPFIPSPSPIIPTRCRPWRLKSWQIREDGWVTDDISGPLMWIPHDLTSWHIWPSPHLDWAAYNLDLGRKMPEIWEIATCYGCQILGMTTTISLQEIITRLRQPIPSLDELHFLLSAPLLSLGAHPNPQGSPKLATPPSTRQLVTLQSTILGYVFPAWEGQTELLWHFFCPPNGCGSLVLGALNVLTVPPLSPSAITILERFVAAYPLDQIWSIFHKELGAGSSSEVQWNETLKNWVSISIKATNARLGEVRGVLAPREFMLETCKATERIIHSVATNGQFSTETTSKLAQTITKLAQTGHFADGLFFLATLRACLAHWDDKYGRVWSQTTQNLPGTVLFSFVQSLLTFIHSMSLPTSTAEEQDGQLTYREVSRLFALFFGSVIEAPPEVWNVVLGSGRSWSSRISRALVRWAVVAQAEPYATRVTEIDANLVDDVLQNDITLEHDDQENNGPSVLLEYVLARWTDSQHISRALLSEHRYLTSVLVLTLGGLIARFQETSVRTYLSHRDEAVRRCGMLVAEIVSGGKLNFGGWEDNNNTENGDIGREKKAEWQAWAQELRTEAMDILNTLRYEETQPAQDPMSQAQRSSKADEPSIDPSLAQKQSSAAAEPDSDDDSLVGYTSPSPTSSRAPSPTPSELADPTLRRRPIPRPVYLAELGALLVEAPKNAVEVQPAEGSGLGNKTRRGMGITGGRGGGDAEDEKARVELALEQTEENAINLAYLFMGLQDNYELDRFEERRQSVLVALVACCPTKAAPTIIEQFFHHQYSTSQRFTMLNALALGARELAGLPIPPPPSDTSKRPRVDFPSKVLPEAAHLKYMRENDLPPPANRIEGPRKQLIEGMGSQVSTLVDDLSGMAIRRSKEETEESIPQIVRERSLRVGHKRAPGVTPAGSDSQLKLGYLSSQTPVIPFAQVAAEYFVSPLIHRASEGGAGTGMILSPLVMAHLLGTLAVLLHAARHSPPFLHVLAPDAAELALAVGTRPLSRNGGEEGTEAGVIAGALELALTVLDSALELDEGQTFALEKADLLLGIGQWASTVFEGLDKGERAPGVGGRDEERAVRLSAGLVLTCERIVSKWRRSIPWN</sequence>
<feature type="repeat" description="WD" evidence="3">
    <location>
        <begin position="846"/>
        <end position="887"/>
    </location>
</feature>
<feature type="compositionally biased region" description="Polar residues" evidence="4">
    <location>
        <begin position="62"/>
        <end position="71"/>
    </location>
</feature>
<protein>
    <submittedName>
        <fullName evidence="7">Telomere length regulation protein</fullName>
    </submittedName>
</protein>
<dbReference type="GO" id="GO:0005634">
    <property type="term" value="C:nucleus"/>
    <property type="evidence" value="ECO:0007669"/>
    <property type="project" value="TreeGrafter"/>
</dbReference>
<dbReference type="SUPFAM" id="SSF52540">
    <property type="entry name" value="P-loop containing nucleoside triphosphate hydrolases"/>
    <property type="match status" value="1"/>
</dbReference>
<feature type="repeat" description="WD" evidence="3">
    <location>
        <begin position="1083"/>
        <end position="1117"/>
    </location>
</feature>
<feature type="repeat" description="WD" evidence="3">
    <location>
        <begin position="889"/>
        <end position="930"/>
    </location>
</feature>
<feature type="domain" description="Nephrocystin 3-like N-terminal" evidence="6">
    <location>
        <begin position="166"/>
        <end position="324"/>
    </location>
</feature>
<dbReference type="Pfam" id="PF00400">
    <property type="entry name" value="WD40"/>
    <property type="match status" value="9"/>
</dbReference>
<dbReference type="InterPro" id="IPR020472">
    <property type="entry name" value="WD40_PAC1"/>
</dbReference>
<evidence type="ECO:0000259" key="5">
    <source>
        <dbReference type="Pfam" id="PF10193"/>
    </source>
</evidence>
<feature type="repeat" description="WD" evidence="3">
    <location>
        <begin position="1126"/>
        <end position="1161"/>
    </location>
</feature>
<dbReference type="EMBL" id="JACYCF010000012">
    <property type="protein sequence ID" value="KAF8753825.1"/>
    <property type="molecule type" value="Genomic_DNA"/>
</dbReference>
<feature type="region of interest" description="Disordered" evidence="4">
    <location>
        <begin position="1742"/>
        <end position="1812"/>
    </location>
</feature>
<evidence type="ECO:0000256" key="3">
    <source>
        <dbReference type="PROSITE-ProRule" id="PRU00221"/>
    </source>
</evidence>
<dbReference type="PANTHER" id="PTHR22847:SF637">
    <property type="entry name" value="WD REPEAT DOMAIN 5B"/>
    <property type="match status" value="1"/>
</dbReference>
<dbReference type="PROSITE" id="PS50082">
    <property type="entry name" value="WD_REPEATS_2"/>
    <property type="match status" value="8"/>
</dbReference>
<dbReference type="InterPro" id="IPR036322">
    <property type="entry name" value="WD40_repeat_dom_sf"/>
</dbReference>
<evidence type="ECO:0000313" key="7">
    <source>
        <dbReference type="EMBL" id="KAF8753825.1"/>
    </source>
</evidence>
<dbReference type="PRINTS" id="PR00320">
    <property type="entry name" value="GPROTEINBRPT"/>
</dbReference>
<feature type="compositionally biased region" description="Polar residues" evidence="4">
    <location>
        <begin position="1743"/>
        <end position="1755"/>
    </location>
</feature>
<feature type="repeat" description="WD" evidence="3">
    <location>
        <begin position="760"/>
        <end position="801"/>
    </location>
</feature>
<dbReference type="InterPro" id="IPR027417">
    <property type="entry name" value="P-loop_NTPase"/>
</dbReference>
<feature type="region of interest" description="Disordered" evidence="4">
    <location>
        <begin position="1841"/>
        <end position="1867"/>
    </location>
</feature>
<dbReference type="InterPro" id="IPR019775">
    <property type="entry name" value="WD40_repeat_CS"/>
</dbReference>
<dbReference type="Gene3D" id="3.40.50.300">
    <property type="entry name" value="P-loop containing nucleotide triphosphate hydrolases"/>
    <property type="match status" value="1"/>
</dbReference>
<dbReference type="GO" id="GO:1990234">
    <property type="term" value="C:transferase complex"/>
    <property type="evidence" value="ECO:0007669"/>
    <property type="project" value="UniProtKB-ARBA"/>
</dbReference>